<evidence type="ECO:0000313" key="5">
    <source>
        <dbReference type="Proteomes" id="UP000295097"/>
    </source>
</evidence>
<feature type="domain" description="Transposase IS110-like N-terminal" evidence="2">
    <location>
        <begin position="4"/>
        <end position="145"/>
    </location>
</feature>
<evidence type="ECO:0000259" key="3">
    <source>
        <dbReference type="Pfam" id="PF02371"/>
    </source>
</evidence>
<evidence type="ECO:0000259" key="2">
    <source>
        <dbReference type="Pfam" id="PF01548"/>
    </source>
</evidence>
<feature type="region of interest" description="Disordered" evidence="1">
    <location>
        <begin position="348"/>
        <end position="409"/>
    </location>
</feature>
<evidence type="ECO:0000313" key="4">
    <source>
        <dbReference type="EMBL" id="TCT41842.1"/>
    </source>
</evidence>
<dbReference type="InterPro" id="IPR002525">
    <property type="entry name" value="Transp_IS110-like_N"/>
</dbReference>
<accession>A0A4R3NTZ9</accession>
<sequence>MRIIGMDIHRVFAEAVALEDGETKRLGRIGMTREHLEDFARTLLPSDHVVVEATGNATAVVEILAPRVARVAVANPLQVHLIAKAKIKTDAIDARVLAQLYAAGFLPEVWIPDAATLARRRQVTRRTQLVRQRTRLKSVVQSILHANLIPPCPFADLFGGKGRNWLRAQYLPDDEREAIERHVEEYDRQSDALKGVERDIARAALSDPNVTRLMTIPGIDMVVAVGLMAAIGKIERFDNPDKLVAYIGLNPSVHQSSDGPAHHGRITKRGRANARHLLVEAAWQTVRSPGPLRAFYERVRSKRGNHIAAVAVARKLAVIIWHLLTKGEDYSWVRPSLHAKKLRDLELRAGHPPRRGQKGAGYDYNITQRRREERNRAQQAEGAYRRMTDGWRQRGPRSKPTDATNEERR</sequence>
<evidence type="ECO:0000256" key="1">
    <source>
        <dbReference type="SAM" id="MobiDB-lite"/>
    </source>
</evidence>
<dbReference type="PANTHER" id="PTHR33055">
    <property type="entry name" value="TRANSPOSASE FOR INSERTION SEQUENCE ELEMENT IS1111A"/>
    <property type="match status" value="1"/>
</dbReference>
<dbReference type="RefSeq" id="WP_132309621.1">
    <property type="nucleotide sequence ID" value="NZ_SMAR01000006.1"/>
</dbReference>
<keyword evidence="5" id="KW-1185">Reference proteome</keyword>
<dbReference type="GO" id="GO:0006313">
    <property type="term" value="P:DNA transposition"/>
    <property type="evidence" value="ECO:0007669"/>
    <property type="project" value="InterPro"/>
</dbReference>
<reference evidence="4 5" key="1">
    <citation type="submission" date="2019-03" db="EMBL/GenBank/DDBJ databases">
        <title>Freshwater and sediment microbial communities from various areas in North America, analyzing microbe dynamics in response to fracking.</title>
        <authorList>
            <person name="Lamendella R."/>
        </authorList>
    </citation>
    <scope>NUCLEOTIDE SEQUENCE [LARGE SCALE GENOMIC DNA]</scope>
    <source>
        <strain evidence="4 5">175.2</strain>
    </source>
</reference>
<dbReference type="InterPro" id="IPR047650">
    <property type="entry name" value="Transpos_IS110"/>
</dbReference>
<dbReference type="Pfam" id="PF02371">
    <property type="entry name" value="Transposase_20"/>
    <property type="match status" value="1"/>
</dbReference>
<dbReference type="EMBL" id="SMAR01000006">
    <property type="protein sequence ID" value="TCT41842.1"/>
    <property type="molecule type" value="Genomic_DNA"/>
</dbReference>
<organism evidence="4 5">
    <name type="scientific">Martelella mediterranea</name>
    <dbReference type="NCBI Taxonomy" id="293089"/>
    <lineage>
        <taxon>Bacteria</taxon>
        <taxon>Pseudomonadati</taxon>
        <taxon>Pseudomonadota</taxon>
        <taxon>Alphaproteobacteria</taxon>
        <taxon>Hyphomicrobiales</taxon>
        <taxon>Aurantimonadaceae</taxon>
        <taxon>Martelella</taxon>
    </lineage>
</organism>
<name>A0A4R3NTZ9_9HYPH</name>
<feature type="compositionally biased region" description="Basic and acidic residues" evidence="1">
    <location>
        <begin position="383"/>
        <end position="392"/>
    </location>
</feature>
<dbReference type="InterPro" id="IPR003346">
    <property type="entry name" value="Transposase_20"/>
</dbReference>
<dbReference type="PANTHER" id="PTHR33055:SF13">
    <property type="entry name" value="TRANSPOSASE"/>
    <property type="match status" value="1"/>
</dbReference>
<dbReference type="GO" id="GO:0004803">
    <property type="term" value="F:transposase activity"/>
    <property type="evidence" value="ECO:0007669"/>
    <property type="project" value="InterPro"/>
</dbReference>
<dbReference type="OrthoDB" id="8261795at2"/>
<comment type="caution">
    <text evidence="4">The sequence shown here is derived from an EMBL/GenBank/DDBJ whole genome shotgun (WGS) entry which is preliminary data.</text>
</comment>
<gene>
    <name evidence="4" type="ORF">EDC90_1006100</name>
</gene>
<protein>
    <submittedName>
        <fullName evidence="4">Transposase</fullName>
    </submittedName>
</protein>
<feature type="domain" description="Transposase IS116/IS110/IS902 C-terminal" evidence="3">
    <location>
        <begin position="211"/>
        <end position="297"/>
    </location>
</feature>
<proteinExistence type="predicted"/>
<dbReference type="GO" id="GO:0003677">
    <property type="term" value="F:DNA binding"/>
    <property type="evidence" value="ECO:0007669"/>
    <property type="project" value="InterPro"/>
</dbReference>
<dbReference type="Proteomes" id="UP000295097">
    <property type="component" value="Unassembled WGS sequence"/>
</dbReference>
<dbReference type="Pfam" id="PF01548">
    <property type="entry name" value="DEDD_Tnp_IS110"/>
    <property type="match status" value="1"/>
</dbReference>
<dbReference type="AlphaFoldDB" id="A0A4R3NTZ9"/>
<dbReference type="NCBIfam" id="NF033542">
    <property type="entry name" value="transpos_IS110"/>
    <property type="match status" value="1"/>
</dbReference>